<dbReference type="InterPro" id="IPR015943">
    <property type="entry name" value="WD40/YVTN_repeat-like_dom_sf"/>
</dbReference>
<sequence>MLPFSPRDLGWSLPGGEDQLLALGVSDCVQIWQLKVDAPPTLLLRSKTQDYEHIQHSIAALPGNTLAAGSNSGAIHFYSARDDELQCSTILQACTASCVDMQFCAASKRLYTMHDCTFLMLTPTGQRNALQAVDVETQTVVATAHEFSEQYELICMAPLGQAEDWDNELVAGAVHGSFCTKCYMSGLPSLCHHKPGTATSALCVFDLRAGTDMVQRFGTHHRSLYPHMCCARGTYIFTSHVGKPLCVYDRRSMSMPVWEEEQLGNYSRQYPPSMPFHQPTGPSEHNGMYLDIDAGGDTLVGRAANGMMWLWDLTATLGWQSASPHGQGSWLHRSSSAPSEDGTYFGDWPRQLGAWPCESCLPQTHIQSGSGYHLLGLCTRTEQVGPSPHSVEESEYIACARLVTPDAQAFDSA</sequence>
<name>A0ABR2YIG0_9CHLO</name>
<accession>A0ABR2YIG0</accession>
<reference evidence="1 2" key="1">
    <citation type="journal article" date="2024" name="Nat. Commun.">
        <title>Phylogenomics reveals the evolutionary origins of lichenization in chlorophyte algae.</title>
        <authorList>
            <person name="Puginier C."/>
            <person name="Libourel C."/>
            <person name="Otte J."/>
            <person name="Skaloud P."/>
            <person name="Haon M."/>
            <person name="Grisel S."/>
            <person name="Petersen M."/>
            <person name="Berrin J.G."/>
            <person name="Delaux P.M."/>
            <person name="Dal Grande F."/>
            <person name="Keller J."/>
        </authorList>
    </citation>
    <scope>NUCLEOTIDE SEQUENCE [LARGE SCALE GENOMIC DNA]</scope>
    <source>
        <strain evidence="1 2">SAG 216-7</strain>
    </source>
</reference>
<proteinExistence type="predicted"/>
<evidence type="ECO:0000313" key="2">
    <source>
        <dbReference type="Proteomes" id="UP001491310"/>
    </source>
</evidence>
<organism evidence="1 2">
    <name type="scientific">Coccomyxa subellipsoidea</name>
    <dbReference type="NCBI Taxonomy" id="248742"/>
    <lineage>
        <taxon>Eukaryota</taxon>
        <taxon>Viridiplantae</taxon>
        <taxon>Chlorophyta</taxon>
        <taxon>core chlorophytes</taxon>
        <taxon>Trebouxiophyceae</taxon>
        <taxon>Trebouxiophyceae incertae sedis</taxon>
        <taxon>Coccomyxaceae</taxon>
        <taxon>Coccomyxa</taxon>
    </lineage>
</organism>
<dbReference type="InterPro" id="IPR036322">
    <property type="entry name" value="WD40_repeat_dom_sf"/>
</dbReference>
<dbReference type="Gene3D" id="2.130.10.10">
    <property type="entry name" value="YVTN repeat-like/Quinoprotein amine dehydrogenase"/>
    <property type="match status" value="1"/>
</dbReference>
<keyword evidence="2" id="KW-1185">Reference proteome</keyword>
<dbReference type="EMBL" id="JALJOT010000011">
    <property type="protein sequence ID" value="KAK9905814.1"/>
    <property type="molecule type" value="Genomic_DNA"/>
</dbReference>
<gene>
    <name evidence="1" type="ORF">WJX75_006797</name>
</gene>
<protein>
    <recommendedName>
        <fullName evidence="3">WD40 repeat-like protein</fullName>
    </recommendedName>
</protein>
<comment type="caution">
    <text evidence="1">The sequence shown here is derived from an EMBL/GenBank/DDBJ whole genome shotgun (WGS) entry which is preliminary data.</text>
</comment>
<evidence type="ECO:0000313" key="1">
    <source>
        <dbReference type="EMBL" id="KAK9905814.1"/>
    </source>
</evidence>
<evidence type="ECO:0008006" key="3">
    <source>
        <dbReference type="Google" id="ProtNLM"/>
    </source>
</evidence>
<dbReference type="SUPFAM" id="SSF50978">
    <property type="entry name" value="WD40 repeat-like"/>
    <property type="match status" value="1"/>
</dbReference>
<dbReference type="Proteomes" id="UP001491310">
    <property type="component" value="Unassembled WGS sequence"/>
</dbReference>